<dbReference type="Proteomes" id="UP000195141">
    <property type="component" value="Chromosome"/>
</dbReference>
<dbReference type="OrthoDB" id="2186646at2"/>
<reference evidence="2" key="2">
    <citation type="submission" date="2017-05" db="EMBL/GenBank/DDBJ databases">
        <authorList>
            <consortium name="The Broad Institute Genomics Platform"/>
            <consortium name="The Broad Institute Genomic Center for Infectious Diseases"/>
            <person name="Earl A."/>
            <person name="Manson A."/>
            <person name="Schwartman J."/>
            <person name="Gilmore M."/>
            <person name="Abouelleil A."/>
            <person name="Cao P."/>
            <person name="Chapman S."/>
            <person name="Cusick C."/>
            <person name="Shea T."/>
            <person name="Young S."/>
            <person name="Neafsey D."/>
            <person name="Nusbaum C."/>
            <person name="Birren B."/>
        </authorList>
    </citation>
    <scope>NUCLEOTIDE SEQUENCE</scope>
    <source>
        <strain evidence="2">9E7_DIV0242</strain>
    </source>
</reference>
<dbReference type="RefSeq" id="WP_086350269.1">
    <property type="nucleotide sequence ID" value="NZ_CP147247.1"/>
</dbReference>
<dbReference type="EMBL" id="NGMM01000006">
    <property type="protein sequence ID" value="OTP12683.1"/>
    <property type="molecule type" value="Genomic_DNA"/>
</dbReference>
<reference evidence="2" key="3">
    <citation type="submission" date="2024-03" db="EMBL/GenBank/DDBJ databases">
        <title>The Genome Sequence of Enterococcus sp. DIV0242b.</title>
        <authorList>
            <consortium name="The Broad Institute Genomics Platform"/>
            <consortium name="The Broad Institute Microbial Omics Core"/>
            <consortium name="The Broad Institute Genomic Center for Infectious Diseases"/>
            <person name="Earl A."/>
            <person name="Manson A."/>
            <person name="Gilmore M."/>
            <person name="Schwartman J."/>
            <person name="Shea T."/>
            <person name="Abouelleil A."/>
            <person name="Cao P."/>
            <person name="Chapman S."/>
            <person name="Cusick C."/>
            <person name="Young S."/>
            <person name="Neafsey D."/>
            <person name="Nusbaum C."/>
            <person name="Birren B."/>
        </authorList>
    </citation>
    <scope>NUCLEOTIDE SEQUENCE</scope>
    <source>
        <strain evidence="2">9E7_DIV0242</strain>
    </source>
</reference>
<gene>
    <name evidence="2" type="ORF">A5888_001300</name>
    <name evidence="1" type="ORF">A5888_003261</name>
</gene>
<name>A0A242K2R3_9ENTE</name>
<proteinExistence type="predicted"/>
<keyword evidence="3" id="KW-1185">Reference proteome</keyword>
<dbReference type="AlphaFoldDB" id="A0A242K2R3"/>
<evidence type="ECO:0000313" key="3">
    <source>
        <dbReference type="Proteomes" id="UP000195141"/>
    </source>
</evidence>
<evidence type="ECO:0000313" key="2">
    <source>
        <dbReference type="EMBL" id="WYJ89578.1"/>
    </source>
</evidence>
<protein>
    <submittedName>
        <fullName evidence="1">Uncharacterized protein</fullName>
    </submittedName>
</protein>
<reference evidence="1" key="1">
    <citation type="submission" date="2017-05" db="EMBL/GenBank/DDBJ databases">
        <title>The Genome Sequence of Enterococcus sp. 9E7_DIV0242.</title>
        <authorList>
            <consortium name="The Broad Institute Genomics Platform"/>
            <consortium name="The Broad Institute Genomic Center for Infectious Diseases"/>
            <person name="Earl A."/>
            <person name="Manson A."/>
            <person name="Schwartman J."/>
            <person name="Gilmore M."/>
            <person name="Abouelleil A."/>
            <person name="Cao P."/>
            <person name="Chapman S."/>
            <person name="Cusick C."/>
            <person name="Shea T."/>
            <person name="Young S."/>
            <person name="Neafsey D."/>
            <person name="Nusbaum C."/>
            <person name="Birren B."/>
        </authorList>
    </citation>
    <scope>NUCLEOTIDE SEQUENCE [LARGE SCALE GENOMIC DNA]</scope>
    <source>
        <strain evidence="1">9E7_DIV0242</strain>
    </source>
</reference>
<sequence length="101" mass="11281">MKSYFKLIDGIDTAMTLNVVRNEGGTAVYSHLRLTPGTKYDLGDDALFIRSLKQAKAERHYSKQLVDQLEAAGVVYTETRCKSCGGKTTRLSYCVIEIIDE</sequence>
<dbReference type="EMBL" id="CP147247">
    <property type="protein sequence ID" value="WYJ89578.1"/>
    <property type="molecule type" value="Genomic_DNA"/>
</dbReference>
<evidence type="ECO:0000313" key="1">
    <source>
        <dbReference type="EMBL" id="OTP12683.1"/>
    </source>
</evidence>
<accession>A0A242K2R3</accession>
<organism evidence="1">
    <name type="scientific">Candidatus Enterococcus clewellii</name>
    <dbReference type="NCBI Taxonomy" id="1834193"/>
    <lineage>
        <taxon>Bacteria</taxon>
        <taxon>Bacillati</taxon>
        <taxon>Bacillota</taxon>
        <taxon>Bacilli</taxon>
        <taxon>Lactobacillales</taxon>
        <taxon>Enterococcaceae</taxon>
        <taxon>Enterococcus</taxon>
    </lineage>
</organism>